<keyword evidence="1" id="KW-0732">Signal</keyword>
<sequence>MYVIGVTVLLFGIAGKQGNVIGGETGFAGFASDFCALPALWELRTWGLVFLYHQTPRQKFTLVSCKVVVSLWSRQPIHSKAWVSVQYPFYHILYQIRVVVVQTRPCSFNVKQITLHRPASDASFAIDFSLSCIETHTTASTDPHRTDRIIGNVYMRCVLMASYGMRTMRAIQTVDSDQTRRLNLDFTSIMPYLEKALRYHKTRTDTTLVSLRGSTCLAIYLPGCYCKAGYVENQGQCSREFFLWYKPVNEQTYHLMVSNRRRPWTLETPEALQLSCRPFGETIRKRCLTSVFCEAVVSLRSNPLLFVPKHGSTT</sequence>
<reference evidence="2" key="1">
    <citation type="submission" date="2016-07" db="EMBL/GenBank/DDBJ databases">
        <authorList>
            <person name="Bretaudeau A."/>
        </authorList>
    </citation>
    <scope>NUCLEOTIDE SEQUENCE</scope>
    <source>
        <strain evidence="2">Rice</strain>
        <tissue evidence="2">Whole body</tissue>
    </source>
</reference>
<evidence type="ECO:0000256" key="1">
    <source>
        <dbReference type="SAM" id="SignalP"/>
    </source>
</evidence>
<accession>A0A2H1W4W1</accession>
<dbReference type="AlphaFoldDB" id="A0A2H1W4W1"/>
<proteinExistence type="predicted"/>
<feature type="chain" id="PRO_5013870610" evidence="1">
    <location>
        <begin position="19"/>
        <end position="314"/>
    </location>
</feature>
<protein>
    <submittedName>
        <fullName evidence="2">SFRICE_011955</fullName>
    </submittedName>
</protein>
<evidence type="ECO:0000313" key="2">
    <source>
        <dbReference type="EMBL" id="SOQ48077.1"/>
    </source>
</evidence>
<organism evidence="2">
    <name type="scientific">Spodoptera frugiperda</name>
    <name type="common">Fall armyworm</name>
    <dbReference type="NCBI Taxonomy" id="7108"/>
    <lineage>
        <taxon>Eukaryota</taxon>
        <taxon>Metazoa</taxon>
        <taxon>Ecdysozoa</taxon>
        <taxon>Arthropoda</taxon>
        <taxon>Hexapoda</taxon>
        <taxon>Insecta</taxon>
        <taxon>Pterygota</taxon>
        <taxon>Neoptera</taxon>
        <taxon>Endopterygota</taxon>
        <taxon>Lepidoptera</taxon>
        <taxon>Glossata</taxon>
        <taxon>Ditrysia</taxon>
        <taxon>Noctuoidea</taxon>
        <taxon>Noctuidae</taxon>
        <taxon>Amphipyrinae</taxon>
        <taxon>Spodoptera</taxon>
    </lineage>
</organism>
<gene>
    <name evidence="2" type="ORF">SFRICE_011955</name>
</gene>
<feature type="signal peptide" evidence="1">
    <location>
        <begin position="1"/>
        <end position="18"/>
    </location>
</feature>
<name>A0A2H1W4W1_SPOFR</name>
<dbReference type="EMBL" id="ODYU01006329">
    <property type="protein sequence ID" value="SOQ48077.1"/>
    <property type="molecule type" value="Genomic_DNA"/>
</dbReference>